<protein>
    <submittedName>
        <fullName evidence="1">Uncharacterized protein</fullName>
    </submittedName>
</protein>
<comment type="caution">
    <text evidence="1">The sequence shown here is derived from an EMBL/GenBank/DDBJ whole genome shotgun (WGS) entry which is preliminary data.</text>
</comment>
<name>V2WGS9_MONRO</name>
<dbReference type="KEGG" id="mrr:Moror_9379"/>
<accession>V2WGS9</accession>
<proteinExistence type="predicted"/>
<feature type="non-terminal residue" evidence="1">
    <location>
        <position position="187"/>
    </location>
</feature>
<sequence>MGLVLGFHIIKDAKHEATQLMTRQRIHSLARFPSTLQCIKDRSTIRKENFIQRCSRRLHQHIRGSDAALFITQSSYKFECETKTAKDTFLLPQLTSGRDPVPGTDEITSARKTSTYPPSVVGCTVMTPPKFWGAGDLALQQPCAATVHFVTASAWLLAFNSHLVKLSHPSCTSTPALRFYFFILIGQ</sequence>
<keyword evidence="2" id="KW-1185">Reference proteome</keyword>
<evidence type="ECO:0000313" key="1">
    <source>
        <dbReference type="EMBL" id="ESK86058.1"/>
    </source>
</evidence>
<dbReference type="EMBL" id="AWSO01000984">
    <property type="protein sequence ID" value="ESK86058.1"/>
    <property type="molecule type" value="Genomic_DNA"/>
</dbReference>
<organism evidence="1 2">
    <name type="scientific">Moniliophthora roreri (strain MCA 2997)</name>
    <name type="common">Cocoa frosty pod rot fungus</name>
    <name type="synonym">Crinipellis roreri</name>
    <dbReference type="NCBI Taxonomy" id="1381753"/>
    <lineage>
        <taxon>Eukaryota</taxon>
        <taxon>Fungi</taxon>
        <taxon>Dikarya</taxon>
        <taxon>Basidiomycota</taxon>
        <taxon>Agaricomycotina</taxon>
        <taxon>Agaricomycetes</taxon>
        <taxon>Agaricomycetidae</taxon>
        <taxon>Agaricales</taxon>
        <taxon>Marasmiineae</taxon>
        <taxon>Marasmiaceae</taxon>
        <taxon>Moniliophthora</taxon>
    </lineage>
</organism>
<gene>
    <name evidence="1" type="ORF">Moror_9379</name>
</gene>
<reference evidence="1 2" key="1">
    <citation type="journal article" date="2014" name="BMC Genomics">
        <title>Genome and secretome analysis of the hemibiotrophic fungal pathogen, Moniliophthora roreri, which causes frosty pod rot disease of cacao: mechanisms of the biotrophic and necrotrophic phases.</title>
        <authorList>
            <person name="Meinhardt L.W."/>
            <person name="Costa G.G.L."/>
            <person name="Thomazella D.P.T."/>
            <person name="Teixeira P.J.P.L."/>
            <person name="Carazzolle M.F."/>
            <person name="Schuster S.C."/>
            <person name="Carlson J.E."/>
            <person name="Guiltinan M.J."/>
            <person name="Mieczkowski P."/>
            <person name="Farmer A."/>
            <person name="Ramaraj T."/>
            <person name="Crozier J."/>
            <person name="Davis R.E."/>
            <person name="Shao J."/>
            <person name="Melnick R.L."/>
            <person name="Pereira G.A.G."/>
            <person name="Bailey B.A."/>
        </authorList>
    </citation>
    <scope>NUCLEOTIDE SEQUENCE [LARGE SCALE GENOMIC DNA]</scope>
    <source>
        <strain evidence="1 2">MCA 2997</strain>
    </source>
</reference>
<dbReference type="AlphaFoldDB" id="V2WGS9"/>
<dbReference type="Proteomes" id="UP000017559">
    <property type="component" value="Unassembled WGS sequence"/>
</dbReference>
<evidence type="ECO:0000313" key="2">
    <source>
        <dbReference type="Proteomes" id="UP000017559"/>
    </source>
</evidence>
<dbReference type="HOGENOM" id="CLU_1450959_0_0_1"/>